<comment type="subunit">
    <text evidence="4">Heterotetramer of two alpha and two beta chains. Directly associated with ODBA in the E1 complex.</text>
</comment>
<dbReference type="InterPro" id="IPR009014">
    <property type="entry name" value="Transketo_C/PFOR_II"/>
</dbReference>
<dbReference type="AlphaFoldDB" id="A0A7C3HYA6"/>
<dbReference type="RefSeq" id="WP_013014570.1">
    <property type="nucleotide sequence ID" value="NZ_JAIMAP010000001.1"/>
</dbReference>
<dbReference type="CDD" id="cd07036">
    <property type="entry name" value="TPP_PYR_E1-PDHc-beta_like"/>
    <property type="match status" value="1"/>
</dbReference>
<dbReference type="SUPFAM" id="SSF52922">
    <property type="entry name" value="TK C-terminal domain-like"/>
    <property type="match status" value="1"/>
</dbReference>
<comment type="cofactor">
    <cofactor evidence="1">
        <name>thiamine diphosphate</name>
        <dbReference type="ChEBI" id="CHEBI:58937"/>
    </cofactor>
</comment>
<keyword evidence="3" id="KW-0786">Thiamine pyrophosphate</keyword>
<dbReference type="InterPro" id="IPR005475">
    <property type="entry name" value="Transketolase-like_Pyr-bd"/>
</dbReference>
<comment type="caution">
    <text evidence="6">The sequence shown here is derived from an EMBL/GenBank/DDBJ whole genome shotgun (WGS) entry which is preliminary data.</text>
</comment>
<evidence type="ECO:0000256" key="3">
    <source>
        <dbReference type="ARBA" id="ARBA00023052"/>
    </source>
</evidence>
<dbReference type="SMART" id="SM00861">
    <property type="entry name" value="Transket_pyr"/>
    <property type="match status" value="1"/>
</dbReference>
<dbReference type="PANTHER" id="PTHR43257">
    <property type="entry name" value="PYRUVATE DEHYDROGENASE E1 COMPONENT BETA SUBUNIT"/>
    <property type="match status" value="1"/>
</dbReference>
<organism evidence="6">
    <name type="scientific">Meiothermus ruber</name>
    <dbReference type="NCBI Taxonomy" id="277"/>
    <lineage>
        <taxon>Bacteria</taxon>
        <taxon>Thermotogati</taxon>
        <taxon>Deinococcota</taxon>
        <taxon>Deinococci</taxon>
        <taxon>Thermales</taxon>
        <taxon>Thermaceae</taxon>
        <taxon>Meiothermus</taxon>
    </lineage>
</organism>
<dbReference type="Gene3D" id="3.40.50.920">
    <property type="match status" value="1"/>
</dbReference>
<proteinExistence type="predicted"/>
<protein>
    <submittedName>
        <fullName evidence="6">Alpha-ketoacid dehydrogenase subunit beta</fullName>
    </submittedName>
</protein>
<evidence type="ECO:0000313" key="6">
    <source>
        <dbReference type="EMBL" id="HFG19325.1"/>
    </source>
</evidence>
<dbReference type="InterPro" id="IPR033248">
    <property type="entry name" value="Transketolase_C"/>
</dbReference>
<sequence>MPTMTLIQAINAALDEEMNRDERVMLLGEDVGKRGGVFLATEGLQQKYGPDRVMDTPLSEAAIIGAAVGLAAHGMRPVAEIQFADYVFPGIDQLFSQAAKLRYRSGGQFSAPMVVRMPTGGGVKGGHHHSQSPEAHFAHTAGLKVIVVSTPYDAKGLLKAAIRNDDPVVFMEPKRLYRAVKEEVPADDFLLPIGKAAVRREGRDITLVSYGGPMVETLKAAEEMAAAGLDPEVIDLRTVMPWDKETVLASVAKTGRLLMISEAPRTASIASEVTATVSEELFDQLLAPPLRVTGFDTPYPLAQDKLYMPTVTRILAAAKRLLDY</sequence>
<dbReference type="InterPro" id="IPR029061">
    <property type="entry name" value="THDP-binding"/>
</dbReference>
<dbReference type="Pfam" id="PF02780">
    <property type="entry name" value="Transketolase_C"/>
    <property type="match status" value="1"/>
</dbReference>
<evidence type="ECO:0000259" key="5">
    <source>
        <dbReference type="SMART" id="SM00861"/>
    </source>
</evidence>
<dbReference type="FunFam" id="3.40.50.920:FF:000001">
    <property type="entry name" value="Pyruvate dehydrogenase E1 beta subunit"/>
    <property type="match status" value="1"/>
</dbReference>
<evidence type="ECO:0000256" key="4">
    <source>
        <dbReference type="ARBA" id="ARBA00065222"/>
    </source>
</evidence>
<evidence type="ECO:0000256" key="1">
    <source>
        <dbReference type="ARBA" id="ARBA00001964"/>
    </source>
</evidence>
<dbReference type="OMA" id="SEAYYMA"/>
<feature type="domain" description="Transketolase-like pyrimidine-binding" evidence="5">
    <location>
        <begin position="4"/>
        <end position="179"/>
    </location>
</feature>
<dbReference type="Pfam" id="PF02779">
    <property type="entry name" value="Transket_pyr"/>
    <property type="match status" value="1"/>
</dbReference>
<accession>A0A7C3HYA6</accession>
<reference evidence="6" key="1">
    <citation type="journal article" date="2020" name="mSystems">
        <title>Genome- and Community-Level Interaction Insights into Carbon Utilization and Element Cycling Functions of Hydrothermarchaeota in Hydrothermal Sediment.</title>
        <authorList>
            <person name="Zhou Z."/>
            <person name="Liu Y."/>
            <person name="Xu W."/>
            <person name="Pan J."/>
            <person name="Luo Z.H."/>
            <person name="Li M."/>
        </authorList>
    </citation>
    <scope>NUCLEOTIDE SEQUENCE [LARGE SCALE GENOMIC DNA]</scope>
    <source>
        <strain evidence="6">SpSt-524</strain>
    </source>
</reference>
<dbReference type="Gene3D" id="3.40.50.970">
    <property type="match status" value="1"/>
</dbReference>
<dbReference type="PANTHER" id="PTHR43257:SF2">
    <property type="entry name" value="PYRUVATE DEHYDROGENASE E1 COMPONENT SUBUNIT BETA"/>
    <property type="match status" value="1"/>
</dbReference>
<gene>
    <name evidence="6" type="ORF">ENS82_01205</name>
</gene>
<keyword evidence="2" id="KW-0560">Oxidoreductase</keyword>
<name>A0A7C3HYA6_MEIRU</name>
<dbReference type="SUPFAM" id="SSF52518">
    <property type="entry name" value="Thiamin diphosphate-binding fold (THDP-binding)"/>
    <property type="match status" value="1"/>
</dbReference>
<dbReference type="EMBL" id="DSWI01000008">
    <property type="protein sequence ID" value="HFG19325.1"/>
    <property type="molecule type" value="Genomic_DNA"/>
</dbReference>
<evidence type="ECO:0000256" key="2">
    <source>
        <dbReference type="ARBA" id="ARBA00023002"/>
    </source>
</evidence>
<dbReference type="FunFam" id="3.40.50.970:FF:000001">
    <property type="entry name" value="Pyruvate dehydrogenase E1 beta subunit"/>
    <property type="match status" value="1"/>
</dbReference>
<dbReference type="GO" id="GO:0016491">
    <property type="term" value="F:oxidoreductase activity"/>
    <property type="evidence" value="ECO:0007669"/>
    <property type="project" value="UniProtKB-KW"/>
</dbReference>